<dbReference type="AlphaFoldDB" id="A0A6N2SWZ0"/>
<dbReference type="InterPro" id="IPR011009">
    <property type="entry name" value="Kinase-like_dom_sf"/>
</dbReference>
<protein>
    <submittedName>
        <fullName evidence="6">Protein kinase domain protein</fullName>
    </submittedName>
</protein>
<dbReference type="RefSeq" id="WP_102722771.1">
    <property type="nucleotide sequence ID" value="NZ_CACRSS010000003.1"/>
</dbReference>
<dbReference type="SMART" id="SM00220">
    <property type="entry name" value="S_TKc"/>
    <property type="match status" value="1"/>
</dbReference>
<reference evidence="6" key="1">
    <citation type="submission" date="2019-11" db="EMBL/GenBank/DDBJ databases">
        <authorList>
            <person name="Feng L."/>
        </authorList>
    </citation>
    <scope>NUCLEOTIDE SEQUENCE</scope>
    <source>
        <strain evidence="6">AMuciniphilaLFYP55</strain>
    </source>
</reference>
<accession>A0A6N2SWZ0</accession>
<keyword evidence="1" id="KW-0808">Transferase</keyword>
<dbReference type="PROSITE" id="PS50011">
    <property type="entry name" value="PROTEIN_KINASE_DOM"/>
    <property type="match status" value="1"/>
</dbReference>
<dbReference type="PANTHER" id="PTHR43671">
    <property type="entry name" value="SERINE/THREONINE-PROTEIN KINASE NEK"/>
    <property type="match status" value="1"/>
</dbReference>
<dbReference type="PANTHER" id="PTHR43671:SF66">
    <property type="entry name" value="SERINE_THREONINE-PROTEIN KINASE NEK2"/>
    <property type="match status" value="1"/>
</dbReference>
<dbReference type="GO" id="GO:0005524">
    <property type="term" value="F:ATP binding"/>
    <property type="evidence" value="ECO:0007669"/>
    <property type="project" value="UniProtKB-KW"/>
</dbReference>
<evidence type="ECO:0000259" key="5">
    <source>
        <dbReference type="PROSITE" id="PS50011"/>
    </source>
</evidence>
<dbReference type="OrthoDB" id="9802613at2"/>
<gene>
    <name evidence="6" type="ORF">AMLFYP55_02292</name>
</gene>
<keyword evidence="4" id="KW-0067">ATP-binding</keyword>
<dbReference type="InterPro" id="IPR050660">
    <property type="entry name" value="NEK_Ser/Thr_kinase"/>
</dbReference>
<dbReference type="SUPFAM" id="SSF56112">
    <property type="entry name" value="Protein kinase-like (PK-like)"/>
    <property type="match status" value="1"/>
</dbReference>
<dbReference type="Gene3D" id="1.10.510.10">
    <property type="entry name" value="Transferase(Phosphotransferase) domain 1"/>
    <property type="match status" value="1"/>
</dbReference>
<evidence type="ECO:0000256" key="2">
    <source>
        <dbReference type="ARBA" id="ARBA00022741"/>
    </source>
</evidence>
<dbReference type="InterPro" id="IPR000719">
    <property type="entry name" value="Prot_kinase_dom"/>
</dbReference>
<evidence type="ECO:0000256" key="3">
    <source>
        <dbReference type="ARBA" id="ARBA00022777"/>
    </source>
</evidence>
<organism evidence="6">
    <name type="scientific">Akkermansia muciniphila</name>
    <dbReference type="NCBI Taxonomy" id="239935"/>
    <lineage>
        <taxon>Bacteria</taxon>
        <taxon>Pseudomonadati</taxon>
        <taxon>Verrucomicrobiota</taxon>
        <taxon>Verrucomicrobiia</taxon>
        <taxon>Verrucomicrobiales</taxon>
        <taxon>Akkermansiaceae</taxon>
        <taxon>Akkermansia</taxon>
    </lineage>
</organism>
<name>A0A6N2SWZ0_9BACT</name>
<keyword evidence="2" id="KW-0547">Nucleotide-binding</keyword>
<evidence type="ECO:0000256" key="1">
    <source>
        <dbReference type="ARBA" id="ARBA00022679"/>
    </source>
</evidence>
<dbReference type="Pfam" id="PF00069">
    <property type="entry name" value="Pkinase"/>
    <property type="match status" value="1"/>
</dbReference>
<dbReference type="EMBL" id="CACRSS010000003">
    <property type="protein sequence ID" value="VYS96751.1"/>
    <property type="molecule type" value="Genomic_DNA"/>
</dbReference>
<evidence type="ECO:0000313" key="6">
    <source>
        <dbReference type="EMBL" id="VYS96751.1"/>
    </source>
</evidence>
<sequence>MYIIPLPEGVKLGAYQLESVYSLDPYYCIYKAQDRKSGEGVLVQEFAPVSMVSREAREFDFAAVPGKEAAFAKMLERFLKFYSTAAELSHASLGKVLGVYRVLGSGIAVHEMPPEGASLPEKMKDLAGMSSDRLEKKMMLLLDAVSYMHERNVLHGNISLNSIFWDEARQNMVIQGMFCLLERERDVQTTVVHDVNVAAPETLLKGGAYDSRAEVYSLASCFYFLITGEPLIRGDQRFCSAHQTGLASDRHLQSRYSSGFLKSLDRALQVRREDRFASASVWINELKKRA</sequence>
<evidence type="ECO:0000256" key="4">
    <source>
        <dbReference type="ARBA" id="ARBA00022840"/>
    </source>
</evidence>
<keyword evidence="3 6" id="KW-0418">Kinase</keyword>
<feature type="domain" description="Protein kinase" evidence="5">
    <location>
        <begin position="15"/>
        <end position="290"/>
    </location>
</feature>
<dbReference type="GO" id="GO:0004674">
    <property type="term" value="F:protein serine/threonine kinase activity"/>
    <property type="evidence" value="ECO:0007669"/>
    <property type="project" value="TreeGrafter"/>
</dbReference>
<proteinExistence type="predicted"/>